<name>A0A9P4NIC9_9PEZI</name>
<dbReference type="EMBL" id="MU007088">
    <property type="protein sequence ID" value="KAF2422762.1"/>
    <property type="molecule type" value="Genomic_DNA"/>
</dbReference>
<accession>A0A9P4NIC9</accession>
<gene>
    <name evidence="1" type="ORF">EJ08DRAFT_596662</name>
</gene>
<comment type="caution">
    <text evidence="1">The sequence shown here is derived from an EMBL/GenBank/DDBJ whole genome shotgun (WGS) entry which is preliminary data.</text>
</comment>
<proteinExistence type="predicted"/>
<organism evidence="1 2">
    <name type="scientific">Tothia fuscella</name>
    <dbReference type="NCBI Taxonomy" id="1048955"/>
    <lineage>
        <taxon>Eukaryota</taxon>
        <taxon>Fungi</taxon>
        <taxon>Dikarya</taxon>
        <taxon>Ascomycota</taxon>
        <taxon>Pezizomycotina</taxon>
        <taxon>Dothideomycetes</taxon>
        <taxon>Pleosporomycetidae</taxon>
        <taxon>Venturiales</taxon>
        <taxon>Cylindrosympodiaceae</taxon>
        <taxon>Tothia</taxon>
    </lineage>
</organism>
<evidence type="ECO:0000313" key="2">
    <source>
        <dbReference type="Proteomes" id="UP000800235"/>
    </source>
</evidence>
<reference evidence="1" key="1">
    <citation type="journal article" date="2020" name="Stud. Mycol.">
        <title>101 Dothideomycetes genomes: a test case for predicting lifestyles and emergence of pathogens.</title>
        <authorList>
            <person name="Haridas S."/>
            <person name="Albert R."/>
            <person name="Binder M."/>
            <person name="Bloem J."/>
            <person name="Labutti K."/>
            <person name="Salamov A."/>
            <person name="Andreopoulos B."/>
            <person name="Baker S."/>
            <person name="Barry K."/>
            <person name="Bills G."/>
            <person name="Bluhm B."/>
            <person name="Cannon C."/>
            <person name="Castanera R."/>
            <person name="Culley D."/>
            <person name="Daum C."/>
            <person name="Ezra D."/>
            <person name="Gonzalez J."/>
            <person name="Henrissat B."/>
            <person name="Kuo A."/>
            <person name="Liang C."/>
            <person name="Lipzen A."/>
            <person name="Lutzoni F."/>
            <person name="Magnuson J."/>
            <person name="Mondo S."/>
            <person name="Nolan M."/>
            <person name="Ohm R."/>
            <person name="Pangilinan J."/>
            <person name="Park H.-J."/>
            <person name="Ramirez L."/>
            <person name="Alfaro M."/>
            <person name="Sun H."/>
            <person name="Tritt A."/>
            <person name="Yoshinaga Y."/>
            <person name="Zwiers L.-H."/>
            <person name="Turgeon B."/>
            <person name="Goodwin S."/>
            <person name="Spatafora J."/>
            <person name="Crous P."/>
            <person name="Grigoriev I."/>
        </authorList>
    </citation>
    <scope>NUCLEOTIDE SEQUENCE</scope>
    <source>
        <strain evidence="1">CBS 130266</strain>
    </source>
</reference>
<sequence length="736" mass="82590">MPHVLSALATLHHNDIVPESVYSDSPTQDASAIQQPPILHLLSSRILGALSDAAWNAHQASTASSKAEPKSKYSILYSELPGTRYKTQAQDLRPEIWLEFVLWSCLHGDWVSDGAAILQSMQEYTDESSWSLISWRQIMENANTVEKGEGTGTQSREHLENGTVYRTVSSELVSAYVDGLINLIDVGVSDQGMPLNVILSRVKGLKALLDQKNFGLGNTTWDATVQRFTESGGIVVENDPESMLEILALVQPYEVERECLNVPTDDLSTHPTPSYTFDSSALCLGLYHRVIQSYIDIGNVDEALATWETLQRFTDLNQQRSIEQFFRHGAQNTAENSTDIMFVSPTGFRNTEYPSFFPRVPYHILTPLINLLTDSRISSFQKWLIHSSDLDGPTISRSVYSEASLAPALIRFAATFGDKELLEEIIKAQSDVMGTEGFRLPRSVLSALIQSQIRRHRWAHVHRLLLTTGEKYDNAVWHPPIVAGLAREIMLLQRNVKAGRTRKENESLAQATEIFQLLYEDTYGPSIKHWGKFEALRVLHSIIGVLSSVNTEWANLCNGLSILSGNQSLSLHIRIFDTILEGVVESLGVEAGRRLWETWCVDLAEEGIRHSGGIAKVPSEFVSRSSDYFDTNKRIVLDDLPGESLSFYGRLKPTFSTLRIIMRQLQLQKNKSGKNDGRATSTKGTMANQPYEDMMKWALAKYQDLGLDEEKVSKEMLRVENWAKLQERLSIEDSVP</sequence>
<evidence type="ECO:0000313" key="1">
    <source>
        <dbReference type="EMBL" id="KAF2422762.1"/>
    </source>
</evidence>
<dbReference type="Proteomes" id="UP000800235">
    <property type="component" value="Unassembled WGS sequence"/>
</dbReference>
<dbReference type="OrthoDB" id="5341924at2759"/>
<keyword evidence="2" id="KW-1185">Reference proteome</keyword>
<dbReference type="AlphaFoldDB" id="A0A9P4NIC9"/>
<protein>
    <submittedName>
        <fullName evidence="1">Uncharacterized protein</fullName>
    </submittedName>
</protein>